<reference evidence="6 7" key="1">
    <citation type="submission" date="2024-07" db="EMBL/GenBank/DDBJ databases">
        <title>Chromosome-level genome assembly of the water stick insect Ranatra chinensis (Heteroptera: Nepidae).</title>
        <authorList>
            <person name="Liu X."/>
        </authorList>
    </citation>
    <scope>NUCLEOTIDE SEQUENCE [LARGE SCALE GENOMIC DNA]</scope>
    <source>
        <strain evidence="6">Cailab_2021Rc</strain>
        <tissue evidence="6">Muscle</tissue>
    </source>
</reference>
<dbReference type="Pfam" id="PF08523">
    <property type="entry name" value="MBF1"/>
    <property type="match status" value="1"/>
</dbReference>
<dbReference type="EMBL" id="JBFDAA010000007">
    <property type="protein sequence ID" value="KAL1130997.1"/>
    <property type="molecule type" value="Genomic_DNA"/>
</dbReference>
<protein>
    <recommendedName>
        <fullName evidence="5">HTH cro/C1-type domain-containing protein</fullName>
    </recommendedName>
</protein>
<proteinExistence type="predicted"/>
<dbReference type="InterPro" id="IPR001387">
    <property type="entry name" value="Cro/C1-type_HTH"/>
</dbReference>
<feature type="domain" description="HTH cro/C1-type" evidence="5">
    <location>
        <begin position="79"/>
        <end position="133"/>
    </location>
</feature>
<dbReference type="AlphaFoldDB" id="A0ABD0YID3"/>
<evidence type="ECO:0000313" key="7">
    <source>
        <dbReference type="Proteomes" id="UP001558652"/>
    </source>
</evidence>
<feature type="region of interest" description="Disordered" evidence="4">
    <location>
        <begin position="1"/>
        <end position="54"/>
    </location>
</feature>
<evidence type="ECO:0000256" key="3">
    <source>
        <dbReference type="ARBA" id="ARBA00023163"/>
    </source>
</evidence>
<name>A0ABD0YID3_9HEMI</name>
<dbReference type="Pfam" id="PF01381">
    <property type="entry name" value="HTH_3"/>
    <property type="match status" value="1"/>
</dbReference>
<evidence type="ECO:0000256" key="2">
    <source>
        <dbReference type="ARBA" id="ARBA00023125"/>
    </source>
</evidence>
<dbReference type="InterPro" id="IPR013729">
    <property type="entry name" value="MBF1_N"/>
</dbReference>
<sequence length="145" mass="16292">MSEWETVTLLRKKPQKASAMKTEQAVNRARRDGVPVETQHKWGAGQNKQHISSKNTAKLDRETEELRHETIPLGLGKLIQQTRQARGMSQKDLATKINEKPQVINDYEAGRGIPNQAIIGKMERVLGVKLRGKEQGTTMMPPGKK</sequence>
<keyword evidence="7" id="KW-1185">Reference proteome</keyword>
<evidence type="ECO:0000256" key="4">
    <source>
        <dbReference type="SAM" id="MobiDB-lite"/>
    </source>
</evidence>
<dbReference type="Gene3D" id="1.10.260.40">
    <property type="entry name" value="lambda repressor-like DNA-binding domains"/>
    <property type="match status" value="1"/>
</dbReference>
<feature type="compositionally biased region" description="Basic and acidic residues" evidence="4">
    <location>
        <begin position="29"/>
        <end position="40"/>
    </location>
</feature>
<gene>
    <name evidence="6" type="ORF">AAG570_012236</name>
</gene>
<dbReference type="PANTHER" id="PTHR10245:SF15">
    <property type="entry name" value="ENDOTHELIAL DIFFERENTIATION-RELATED FACTOR 1"/>
    <property type="match status" value="1"/>
</dbReference>
<evidence type="ECO:0000259" key="5">
    <source>
        <dbReference type="PROSITE" id="PS50943"/>
    </source>
</evidence>
<dbReference type="PANTHER" id="PTHR10245">
    <property type="entry name" value="ENDOTHELIAL DIFFERENTIATION-RELATED FACTOR 1 MULTIPROTEIN BRIDGING FACTOR 1"/>
    <property type="match status" value="1"/>
</dbReference>
<dbReference type="Proteomes" id="UP001558652">
    <property type="component" value="Unassembled WGS sequence"/>
</dbReference>
<dbReference type="CDD" id="cd00093">
    <property type="entry name" value="HTH_XRE"/>
    <property type="match status" value="1"/>
</dbReference>
<organism evidence="6 7">
    <name type="scientific">Ranatra chinensis</name>
    <dbReference type="NCBI Taxonomy" id="642074"/>
    <lineage>
        <taxon>Eukaryota</taxon>
        <taxon>Metazoa</taxon>
        <taxon>Ecdysozoa</taxon>
        <taxon>Arthropoda</taxon>
        <taxon>Hexapoda</taxon>
        <taxon>Insecta</taxon>
        <taxon>Pterygota</taxon>
        <taxon>Neoptera</taxon>
        <taxon>Paraneoptera</taxon>
        <taxon>Hemiptera</taxon>
        <taxon>Heteroptera</taxon>
        <taxon>Panheteroptera</taxon>
        <taxon>Nepomorpha</taxon>
        <taxon>Nepidae</taxon>
        <taxon>Ranatrinae</taxon>
        <taxon>Ranatra</taxon>
    </lineage>
</organism>
<dbReference type="SMART" id="SM00530">
    <property type="entry name" value="HTH_XRE"/>
    <property type="match status" value="1"/>
</dbReference>
<dbReference type="SUPFAM" id="SSF47413">
    <property type="entry name" value="lambda repressor-like DNA-binding domains"/>
    <property type="match status" value="1"/>
</dbReference>
<dbReference type="GO" id="GO:0003677">
    <property type="term" value="F:DNA binding"/>
    <property type="evidence" value="ECO:0007669"/>
    <property type="project" value="UniProtKB-KW"/>
</dbReference>
<accession>A0ABD0YID3</accession>
<dbReference type="GO" id="GO:0006357">
    <property type="term" value="P:regulation of transcription by RNA polymerase II"/>
    <property type="evidence" value="ECO:0007669"/>
    <property type="project" value="UniProtKB-ARBA"/>
</dbReference>
<dbReference type="FunFam" id="1.10.260.40:FF:000015">
    <property type="entry name" value="Endothelial differentiation-related factor 1"/>
    <property type="match status" value="1"/>
</dbReference>
<dbReference type="InterPro" id="IPR010982">
    <property type="entry name" value="Lambda_DNA-bd_dom_sf"/>
</dbReference>
<comment type="caution">
    <text evidence="6">The sequence shown here is derived from an EMBL/GenBank/DDBJ whole genome shotgun (WGS) entry which is preliminary data.</text>
</comment>
<evidence type="ECO:0000256" key="1">
    <source>
        <dbReference type="ARBA" id="ARBA00023015"/>
    </source>
</evidence>
<evidence type="ECO:0000313" key="6">
    <source>
        <dbReference type="EMBL" id="KAL1130997.1"/>
    </source>
</evidence>
<dbReference type="PROSITE" id="PS50943">
    <property type="entry name" value="HTH_CROC1"/>
    <property type="match status" value="1"/>
</dbReference>
<keyword evidence="1" id="KW-0805">Transcription regulation</keyword>
<keyword evidence="2" id="KW-0238">DNA-binding</keyword>
<keyword evidence="3" id="KW-0804">Transcription</keyword>